<keyword evidence="1" id="KW-0472">Membrane</keyword>
<feature type="chain" id="PRO_5035242194" description="Pherophorin domain-containing protein" evidence="2">
    <location>
        <begin position="27"/>
        <end position="826"/>
    </location>
</feature>
<dbReference type="EMBL" id="BNCO01000014">
    <property type="protein sequence ID" value="GIL52886.1"/>
    <property type="molecule type" value="Genomic_DNA"/>
</dbReference>
<evidence type="ECO:0000256" key="2">
    <source>
        <dbReference type="SAM" id="SignalP"/>
    </source>
</evidence>
<feature type="domain" description="Pherophorin" evidence="3">
    <location>
        <begin position="251"/>
        <end position="391"/>
    </location>
</feature>
<keyword evidence="1" id="KW-0812">Transmembrane</keyword>
<dbReference type="AlphaFoldDB" id="A0A8J4B2N5"/>
<sequence>MNIASMGTYVVLAVCGLLLAAAGVTAEHSLQGLEFTPRFTRLLRQDLNSVPSYLLPTGAPSLCATECCQSDSYASPYGLFSISNTQHAYGGRTYTTFNFVLHSNHTCSSLLDKASCCTASADTVWVDVDPTLKVNYVLYNGTRLASAAQSQYGLKLGSLNLTVAQLKGGIPVAITVEGAADTLCPPSGLVPLPGLCELIIQGGSAANPSACCPNTVAVSQSVSVPETPIFECLASSSNNRFKLVFDGVTPISSQFTSTSMAQAAFLRYNFRLVGTSTCTEGIFKCCNAQLAYVNLKVTDLPISGVQLGGISFNYSTSSWNEPNSASYRSLIVDEVNLMAEDLGSTGLTLTVMVRVPAGASAASLDLCDASSDPQQGGCSYYLHSEDGVCCPSGIALPSAGVPPPPSATCAPTQNVPVTDTSMSLQYYERTTSAATTTFAFLLANHNPVLGCSKSYCVDVCSWTLYLDPNIASKVAVGHENPQNNDRQTIEAGSATSPASLTFNYGPVGESTATFYVTLPAGGKSLSDLCARNALPGQGARPCAAIVRSTSVYIMVFFDESDVIIVPGAMPPPPPLEQMCTAPRAMSDSCLVAQSARYNTMSSSAVFDFPVAPVAAGATCQPPAAPNDLATVHLLLSPATVDQLTTRKQVRPSTGLLLDRNYGARWQVATTSAASLSFQVQGPLGIAEICKQGVTPDQPVSTCVVEVSGDLGCFRGYVTATADGRLIWVEVSISKKGVGASVIVPAVVVPLVVVLLATLVVMAWYRRRKGQQYFFMNSGSDDLDRPLATQSMNSLRDDMVTPTASTTDVQIRVPGASQGGAMPIGRR</sequence>
<dbReference type="InterPro" id="IPR024616">
    <property type="entry name" value="Pherophorin"/>
</dbReference>
<evidence type="ECO:0000256" key="1">
    <source>
        <dbReference type="SAM" id="Phobius"/>
    </source>
</evidence>
<accession>A0A8J4B2N5</accession>
<organism evidence="4 5">
    <name type="scientific">Volvox africanus</name>
    <dbReference type="NCBI Taxonomy" id="51714"/>
    <lineage>
        <taxon>Eukaryota</taxon>
        <taxon>Viridiplantae</taxon>
        <taxon>Chlorophyta</taxon>
        <taxon>core chlorophytes</taxon>
        <taxon>Chlorophyceae</taxon>
        <taxon>CS clade</taxon>
        <taxon>Chlamydomonadales</taxon>
        <taxon>Volvocaceae</taxon>
        <taxon>Volvox</taxon>
    </lineage>
</organism>
<comment type="caution">
    <text evidence="4">The sequence shown here is derived from an EMBL/GenBank/DDBJ whole genome shotgun (WGS) entry which is preliminary data.</text>
</comment>
<name>A0A8J4B2N5_9CHLO</name>
<keyword evidence="5" id="KW-1185">Reference proteome</keyword>
<evidence type="ECO:0000313" key="5">
    <source>
        <dbReference type="Proteomes" id="UP000747399"/>
    </source>
</evidence>
<keyword evidence="1" id="KW-1133">Transmembrane helix</keyword>
<proteinExistence type="predicted"/>
<protein>
    <recommendedName>
        <fullName evidence="3">Pherophorin domain-containing protein</fullName>
    </recommendedName>
</protein>
<dbReference type="Pfam" id="PF12499">
    <property type="entry name" value="DUF3707"/>
    <property type="match status" value="2"/>
</dbReference>
<gene>
    <name evidence="4" type="ORF">Vafri_8640</name>
</gene>
<reference evidence="4" key="1">
    <citation type="journal article" date="2021" name="Proc. Natl. Acad. Sci. U.S.A.">
        <title>Three genomes in the algal genus Volvox reveal the fate of a haploid sex-determining region after a transition to homothallism.</title>
        <authorList>
            <person name="Yamamoto K."/>
            <person name="Hamaji T."/>
            <person name="Kawai-Toyooka H."/>
            <person name="Matsuzaki R."/>
            <person name="Takahashi F."/>
            <person name="Nishimura Y."/>
            <person name="Kawachi M."/>
            <person name="Noguchi H."/>
            <person name="Minakuchi Y."/>
            <person name="Umen J.G."/>
            <person name="Toyoda A."/>
            <person name="Nozaki H."/>
        </authorList>
    </citation>
    <scope>NUCLEOTIDE SEQUENCE</scope>
    <source>
        <strain evidence="4">NIES-3780</strain>
    </source>
</reference>
<dbReference type="Proteomes" id="UP000747399">
    <property type="component" value="Unassembled WGS sequence"/>
</dbReference>
<evidence type="ECO:0000259" key="3">
    <source>
        <dbReference type="Pfam" id="PF12499"/>
    </source>
</evidence>
<feature type="domain" description="Pherophorin" evidence="3">
    <location>
        <begin position="67"/>
        <end position="213"/>
    </location>
</feature>
<keyword evidence="2" id="KW-0732">Signal</keyword>
<feature type="transmembrane region" description="Helical" evidence="1">
    <location>
        <begin position="741"/>
        <end position="764"/>
    </location>
</feature>
<feature type="signal peptide" evidence="2">
    <location>
        <begin position="1"/>
        <end position="26"/>
    </location>
</feature>
<evidence type="ECO:0000313" key="4">
    <source>
        <dbReference type="EMBL" id="GIL52886.1"/>
    </source>
</evidence>